<reference evidence="2" key="1">
    <citation type="submission" date="2021-01" db="EMBL/GenBank/DDBJ databases">
        <authorList>
            <person name="Corre E."/>
            <person name="Pelletier E."/>
            <person name="Niang G."/>
            <person name="Scheremetjew M."/>
            <person name="Finn R."/>
            <person name="Kale V."/>
            <person name="Holt S."/>
            <person name="Cochrane G."/>
            <person name="Meng A."/>
            <person name="Brown T."/>
            <person name="Cohen L."/>
        </authorList>
    </citation>
    <scope>NUCLEOTIDE SEQUENCE</scope>
    <source>
        <strain evidence="2">CCMP 410</strain>
    </source>
</reference>
<proteinExistence type="predicted"/>
<feature type="compositionally biased region" description="Low complexity" evidence="1">
    <location>
        <begin position="21"/>
        <end position="41"/>
    </location>
</feature>
<name>A0A7S1YMZ0_9STRA</name>
<sequence>MVDGEVYEPLNDDSKVVFSVGGSSTSTSTNGSTTTTKSTSNLPNNTIRMEWSGRAVHETSPERCIQFRVAMPVKLNFDWQLEIIQDGDIHVESPGEIEDETFMLMQLNSHLDQLDEHSPILTLYDCGTGDKLTCYRGTSTVGTPVLFVEAFYSLVNNNTSNNNAPQRISQKGMEASDGTLVRVRCDEKDMVVTPGQMLVMDEVKKLFRSFFLSKVVVDPNICMAEIPMVPMGVASVTKSKTAKSKATMSAMAAHAPMEMMQE</sequence>
<organism evidence="2">
    <name type="scientific">Grammatophora oceanica</name>
    <dbReference type="NCBI Taxonomy" id="210454"/>
    <lineage>
        <taxon>Eukaryota</taxon>
        <taxon>Sar</taxon>
        <taxon>Stramenopiles</taxon>
        <taxon>Ochrophyta</taxon>
        <taxon>Bacillariophyta</taxon>
        <taxon>Fragilariophyceae</taxon>
        <taxon>Fragilariophycidae</taxon>
        <taxon>Rhabdonematales</taxon>
        <taxon>Grammatophoraceae</taxon>
        <taxon>Grammatophora</taxon>
    </lineage>
</organism>
<dbReference type="AlphaFoldDB" id="A0A7S1YMZ0"/>
<protein>
    <submittedName>
        <fullName evidence="2">Uncharacterized protein</fullName>
    </submittedName>
</protein>
<dbReference type="EMBL" id="HBGK01051321">
    <property type="protein sequence ID" value="CAD9311291.1"/>
    <property type="molecule type" value="Transcribed_RNA"/>
</dbReference>
<evidence type="ECO:0000313" key="2">
    <source>
        <dbReference type="EMBL" id="CAD9311291.1"/>
    </source>
</evidence>
<feature type="region of interest" description="Disordered" evidence="1">
    <location>
        <begin position="21"/>
        <end position="45"/>
    </location>
</feature>
<gene>
    <name evidence="2" type="ORF">GOCE00092_LOCUS27029</name>
</gene>
<evidence type="ECO:0000256" key="1">
    <source>
        <dbReference type="SAM" id="MobiDB-lite"/>
    </source>
</evidence>
<accession>A0A7S1YMZ0</accession>